<reference evidence="3" key="1">
    <citation type="journal article" date="2019" name="Int. J. Syst. Evol. Microbiol.">
        <title>The Global Catalogue of Microorganisms (GCM) 10K type strain sequencing project: providing services to taxonomists for standard genome sequencing and annotation.</title>
        <authorList>
            <consortium name="The Broad Institute Genomics Platform"/>
            <consortium name="The Broad Institute Genome Sequencing Center for Infectious Disease"/>
            <person name="Wu L."/>
            <person name="Ma J."/>
        </authorList>
    </citation>
    <scope>NUCLEOTIDE SEQUENCE [LARGE SCALE GENOMIC DNA]</scope>
    <source>
        <strain evidence="3">CGMCC 4.7020</strain>
    </source>
</reference>
<dbReference type="RefSeq" id="WP_168531623.1">
    <property type="nucleotide sequence ID" value="NZ_JBHSKH010000020.1"/>
</dbReference>
<feature type="compositionally biased region" description="Low complexity" evidence="1">
    <location>
        <begin position="168"/>
        <end position="181"/>
    </location>
</feature>
<accession>A0ABW3XIS8</accession>
<gene>
    <name evidence="2" type="ORF">ACFQ5X_21765</name>
</gene>
<name>A0ABW3XIS8_9ACTN</name>
<protein>
    <recommendedName>
        <fullName evidence="4">Smu12A</fullName>
    </recommendedName>
</protein>
<evidence type="ECO:0000256" key="1">
    <source>
        <dbReference type="SAM" id="MobiDB-lite"/>
    </source>
</evidence>
<feature type="compositionally biased region" description="Basic and acidic residues" evidence="1">
    <location>
        <begin position="184"/>
        <end position="199"/>
    </location>
</feature>
<proteinExistence type="predicted"/>
<sequence length="199" mass="22577">MITTEQREQTRGWFAGRLPDDLFESLTEVTVDREEITVVGRIPEPRLAEDASDAEREAALQARVQEFRERTRDDRVAVAREAEHRFRRKVSWGVECGGERALFTHVAAPVMTRLRQPERQVLDTLIAAGVARSRSDALAWCVRLVQRHTDDWLTELRDSLAHVERVRAQGPDAGPQDAAAAGEGGEREGRQEERGEREQ</sequence>
<dbReference type="EMBL" id="JBHTMM010000027">
    <property type="protein sequence ID" value="MFD1308470.1"/>
    <property type="molecule type" value="Genomic_DNA"/>
</dbReference>
<evidence type="ECO:0000313" key="2">
    <source>
        <dbReference type="EMBL" id="MFD1308470.1"/>
    </source>
</evidence>
<organism evidence="2 3">
    <name type="scientific">Streptomyces kaempferi</name>
    <dbReference type="NCBI Taxonomy" id="333725"/>
    <lineage>
        <taxon>Bacteria</taxon>
        <taxon>Bacillati</taxon>
        <taxon>Actinomycetota</taxon>
        <taxon>Actinomycetes</taxon>
        <taxon>Kitasatosporales</taxon>
        <taxon>Streptomycetaceae</taxon>
        <taxon>Streptomyces</taxon>
    </lineage>
</organism>
<comment type="caution">
    <text evidence="2">The sequence shown here is derived from an EMBL/GenBank/DDBJ whole genome shotgun (WGS) entry which is preliminary data.</text>
</comment>
<evidence type="ECO:0008006" key="4">
    <source>
        <dbReference type="Google" id="ProtNLM"/>
    </source>
</evidence>
<evidence type="ECO:0000313" key="3">
    <source>
        <dbReference type="Proteomes" id="UP001597058"/>
    </source>
</evidence>
<keyword evidence="3" id="KW-1185">Reference proteome</keyword>
<feature type="region of interest" description="Disordered" evidence="1">
    <location>
        <begin position="165"/>
        <end position="199"/>
    </location>
</feature>
<dbReference type="Proteomes" id="UP001597058">
    <property type="component" value="Unassembled WGS sequence"/>
</dbReference>